<feature type="region of interest" description="Disordered" evidence="1">
    <location>
        <begin position="72"/>
        <end position="125"/>
    </location>
</feature>
<evidence type="ECO:0000313" key="3">
    <source>
        <dbReference type="Proteomes" id="UP001209540"/>
    </source>
</evidence>
<dbReference type="EMBL" id="JAIXMP010000011">
    <property type="protein sequence ID" value="KAI9265035.1"/>
    <property type="molecule type" value="Genomic_DNA"/>
</dbReference>
<dbReference type="AlphaFoldDB" id="A0AAD5K237"/>
<protein>
    <submittedName>
        <fullName evidence="2">Uncharacterized protein</fullName>
    </submittedName>
</protein>
<organism evidence="2 3">
    <name type="scientific">Phascolomyces articulosus</name>
    <dbReference type="NCBI Taxonomy" id="60185"/>
    <lineage>
        <taxon>Eukaryota</taxon>
        <taxon>Fungi</taxon>
        <taxon>Fungi incertae sedis</taxon>
        <taxon>Mucoromycota</taxon>
        <taxon>Mucoromycotina</taxon>
        <taxon>Mucoromycetes</taxon>
        <taxon>Mucorales</taxon>
        <taxon>Lichtheimiaceae</taxon>
        <taxon>Phascolomyces</taxon>
    </lineage>
</organism>
<gene>
    <name evidence="2" type="ORF">BDA99DRAFT_559126</name>
</gene>
<dbReference type="Proteomes" id="UP001209540">
    <property type="component" value="Unassembled WGS sequence"/>
</dbReference>
<keyword evidence="3" id="KW-1185">Reference proteome</keyword>
<reference evidence="2" key="2">
    <citation type="submission" date="2023-02" db="EMBL/GenBank/DDBJ databases">
        <authorList>
            <consortium name="DOE Joint Genome Institute"/>
            <person name="Mondo S.J."/>
            <person name="Chang Y."/>
            <person name="Wang Y."/>
            <person name="Ahrendt S."/>
            <person name="Andreopoulos W."/>
            <person name="Barry K."/>
            <person name="Beard J."/>
            <person name="Benny G.L."/>
            <person name="Blankenship S."/>
            <person name="Bonito G."/>
            <person name="Cuomo C."/>
            <person name="Desiro A."/>
            <person name="Gervers K.A."/>
            <person name="Hundley H."/>
            <person name="Kuo A."/>
            <person name="LaButti K."/>
            <person name="Lang B.F."/>
            <person name="Lipzen A."/>
            <person name="O'Donnell K."/>
            <person name="Pangilinan J."/>
            <person name="Reynolds N."/>
            <person name="Sandor L."/>
            <person name="Smith M.W."/>
            <person name="Tsang A."/>
            <person name="Grigoriev I.V."/>
            <person name="Stajich J.E."/>
            <person name="Spatafora J.W."/>
        </authorList>
    </citation>
    <scope>NUCLEOTIDE SEQUENCE</scope>
    <source>
        <strain evidence="2">RSA 2281</strain>
    </source>
</reference>
<evidence type="ECO:0000256" key="1">
    <source>
        <dbReference type="SAM" id="MobiDB-lite"/>
    </source>
</evidence>
<comment type="caution">
    <text evidence="2">The sequence shown here is derived from an EMBL/GenBank/DDBJ whole genome shotgun (WGS) entry which is preliminary data.</text>
</comment>
<evidence type="ECO:0000313" key="2">
    <source>
        <dbReference type="EMBL" id="KAI9265035.1"/>
    </source>
</evidence>
<name>A0AAD5K237_9FUNG</name>
<reference evidence="2" key="1">
    <citation type="journal article" date="2022" name="IScience">
        <title>Evolution of zygomycete secretomes and the origins of terrestrial fungal ecologies.</title>
        <authorList>
            <person name="Chang Y."/>
            <person name="Wang Y."/>
            <person name="Mondo S."/>
            <person name="Ahrendt S."/>
            <person name="Andreopoulos W."/>
            <person name="Barry K."/>
            <person name="Beard J."/>
            <person name="Benny G.L."/>
            <person name="Blankenship S."/>
            <person name="Bonito G."/>
            <person name="Cuomo C."/>
            <person name="Desiro A."/>
            <person name="Gervers K.A."/>
            <person name="Hundley H."/>
            <person name="Kuo A."/>
            <person name="LaButti K."/>
            <person name="Lang B.F."/>
            <person name="Lipzen A."/>
            <person name="O'Donnell K."/>
            <person name="Pangilinan J."/>
            <person name="Reynolds N."/>
            <person name="Sandor L."/>
            <person name="Smith M.E."/>
            <person name="Tsang A."/>
            <person name="Grigoriev I.V."/>
            <person name="Stajich J.E."/>
            <person name="Spatafora J.W."/>
        </authorList>
    </citation>
    <scope>NUCLEOTIDE SEQUENCE</scope>
    <source>
        <strain evidence="2">RSA 2281</strain>
    </source>
</reference>
<proteinExistence type="predicted"/>
<feature type="compositionally biased region" description="Basic and acidic residues" evidence="1">
    <location>
        <begin position="99"/>
        <end position="125"/>
    </location>
</feature>
<accession>A0AAD5K237</accession>
<sequence>MVIESLLILGIKFGFDQALQNKGIVIKLLKESLSFLEKRRQDFINVVPEAEDFIRECNHFLEILPEQLVVPEKSSRRMEESTTQTAMCHTMDGDSSTDDNDHQNHASIDPDKKQQQQKEERPKIKSEEIIGRVIDKVRKAEEITRDFLEADKCTRTNYSYLKWISAERPTRAKVLREYFITETQAIRKKTEDLYLYYKVNDIAAKISVDRLREDMGEDCYWFWVTYMGKNDMVGAWDQFIGSYELLYGVVEQARTKRYLRQLLCDRNGDVSVFRLITAIRTHGGFPFSKDIVAMNNGSLLSAIPETEDISEEKRMKLTK</sequence>